<accession>A0A518V285</accession>
<keyword evidence="2" id="KW-1185">Reference proteome</keyword>
<geneLocation type="plasmid" evidence="1 2">
    <name>p1821L02</name>
</geneLocation>
<evidence type="ECO:0000313" key="1">
    <source>
        <dbReference type="EMBL" id="QDX91093.1"/>
    </source>
</evidence>
<name>A0A518V285_BRELA</name>
<organism evidence="1 2">
    <name type="scientific">Brevibacillus laterosporus</name>
    <name type="common">Bacillus laterosporus</name>
    <dbReference type="NCBI Taxonomy" id="1465"/>
    <lineage>
        <taxon>Bacteria</taxon>
        <taxon>Bacillati</taxon>
        <taxon>Bacillota</taxon>
        <taxon>Bacilli</taxon>
        <taxon>Bacillales</taxon>
        <taxon>Paenibacillaceae</taxon>
        <taxon>Brevibacillus</taxon>
    </lineage>
</organism>
<dbReference type="OrthoDB" id="2476800at2"/>
<reference evidence="1 2" key="1">
    <citation type="submission" date="2018-11" db="EMBL/GenBank/DDBJ databases">
        <title>Phylogenetic determinants of toxin gene distribution in genomes of Brevibacillus laterosporus.</title>
        <authorList>
            <person name="Glare T.R."/>
            <person name="Durrant A."/>
            <person name="Berry C."/>
            <person name="Palma L."/>
            <person name="Ormskirk M."/>
            <person name="Cox M.O."/>
        </authorList>
    </citation>
    <scope>NUCLEOTIDE SEQUENCE [LARGE SCALE GENOMIC DNA]</scope>
    <source>
        <strain evidence="1 2">1821L</strain>
        <plasmid evidence="1 2">p1821L02</plasmid>
    </source>
</reference>
<protein>
    <submittedName>
        <fullName evidence="1">Uncharacterized protein</fullName>
    </submittedName>
</protein>
<evidence type="ECO:0000313" key="2">
    <source>
        <dbReference type="Proteomes" id="UP000319432"/>
    </source>
</evidence>
<keyword evidence="1" id="KW-0614">Plasmid</keyword>
<dbReference type="Proteomes" id="UP000319432">
    <property type="component" value="Plasmid p1821L02"/>
</dbReference>
<dbReference type="AlphaFoldDB" id="A0A518V285"/>
<sequence length="62" mass="6877">MSLQKKLERERAAGIEHGTIASWELFTRALDETPGIGPKRTVAIMATATRLAQEKVKELGRN</sequence>
<proteinExistence type="predicted"/>
<gene>
    <name evidence="1" type="ORF">EEL30_01040</name>
</gene>
<dbReference type="EMBL" id="CP033462">
    <property type="protein sequence ID" value="QDX91093.1"/>
    <property type="molecule type" value="Genomic_DNA"/>
</dbReference>